<dbReference type="EMBL" id="CAXAMN010024472">
    <property type="protein sequence ID" value="CAK9087047.1"/>
    <property type="molecule type" value="Genomic_DNA"/>
</dbReference>
<reference evidence="2 3" key="1">
    <citation type="submission" date="2024-02" db="EMBL/GenBank/DDBJ databases">
        <authorList>
            <person name="Chen Y."/>
            <person name="Shah S."/>
            <person name="Dougan E. K."/>
            <person name="Thang M."/>
            <person name="Chan C."/>
        </authorList>
    </citation>
    <scope>NUCLEOTIDE SEQUENCE [LARGE SCALE GENOMIC DNA]</scope>
</reference>
<dbReference type="Pfam" id="PF11913">
    <property type="entry name" value="DUF3431"/>
    <property type="match status" value="2"/>
</dbReference>
<evidence type="ECO:0000313" key="3">
    <source>
        <dbReference type="Proteomes" id="UP001642484"/>
    </source>
</evidence>
<dbReference type="Proteomes" id="UP001642484">
    <property type="component" value="Unassembled WGS sequence"/>
</dbReference>
<evidence type="ECO:0000313" key="2">
    <source>
        <dbReference type="EMBL" id="CAK9087047.1"/>
    </source>
</evidence>
<keyword evidence="1" id="KW-0732">Signal</keyword>
<keyword evidence="3" id="KW-1185">Reference proteome</keyword>
<comment type="caution">
    <text evidence="2">The sequence shown here is derived from an EMBL/GenBank/DDBJ whole genome shotgun (WGS) entry which is preliminary data.</text>
</comment>
<protein>
    <recommendedName>
        <fullName evidence="4">Selenoprotein O</fullName>
    </recommendedName>
</protein>
<dbReference type="PANTHER" id="PTHR37490:SF2">
    <property type="match status" value="1"/>
</dbReference>
<evidence type="ECO:0008006" key="4">
    <source>
        <dbReference type="Google" id="ProtNLM"/>
    </source>
</evidence>
<gene>
    <name evidence="2" type="ORF">CCMP2556_LOCUS42125</name>
</gene>
<dbReference type="PANTHER" id="PTHR37490">
    <property type="entry name" value="EXPRESSED PROTEIN"/>
    <property type="match status" value="1"/>
</dbReference>
<evidence type="ECO:0000256" key="1">
    <source>
        <dbReference type="SAM" id="SignalP"/>
    </source>
</evidence>
<organism evidence="2 3">
    <name type="scientific">Durusdinium trenchii</name>
    <dbReference type="NCBI Taxonomy" id="1381693"/>
    <lineage>
        <taxon>Eukaryota</taxon>
        <taxon>Sar</taxon>
        <taxon>Alveolata</taxon>
        <taxon>Dinophyceae</taxon>
        <taxon>Suessiales</taxon>
        <taxon>Symbiodiniaceae</taxon>
        <taxon>Durusdinium</taxon>
    </lineage>
</organism>
<dbReference type="InterPro" id="IPR021838">
    <property type="entry name" value="DUF3431"/>
</dbReference>
<feature type="signal peptide" evidence="1">
    <location>
        <begin position="1"/>
        <end position="22"/>
    </location>
</feature>
<feature type="chain" id="PRO_5046060360" description="Selenoprotein O" evidence="1">
    <location>
        <begin position="23"/>
        <end position="471"/>
    </location>
</feature>
<sequence length="471" mass="52306">MGLPKVLSRALGALGVLRGCAASPKAACHTEECVSFSASSSASSSALLQVAQAPSFKANSDGFDLCVVRDNKCIDLHMDATWDDGVTSNPAPELNWTDAQLVVARYDEDLRWLDALPQVPTVIYNRGDEQSRLLPKARENLRILHQRNRGREDQVFLQHIHKNYDHLAQATVFLQGWPFGHCPGFLRAVRRALTAVLTPQMAGPVTAGYIEGLAPVTSTFWHYDIEGGLIGLALQMAERNVPPEHRPRAAAEVKDAFAEICQEILRKPCPRQQWVAEGAQWAVSRDRIHSTPRHLYAKAMSLGEGWAGKIRGLVLEAIWPVLFGADHWEPTQVDYLPELRARANNRARSNDDYCELATGAVSGTGAAWRHLIYSCSQRVEYCERQRHAGSGDSQSFEVERQQYEIDDAMGFLPWSLAAQLRLVLFGSSRWWPRNSPQARQSLPSAIADRGYSPLVVELNGRRIPVGKGSVE</sequence>
<accession>A0ABP0QFM8</accession>
<name>A0ABP0QFM8_9DINO</name>
<proteinExistence type="predicted"/>